<reference evidence="2 3" key="1">
    <citation type="journal article" date="2016" name="Nat. Commun.">
        <title>Thousands of microbial genomes shed light on interconnected biogeochemical processes in an aquifer system.</title>
        <authorList>
            <person name="Anantharaman K."/>
            <person name="Brown C.T."/>
            <person name="Hug L.A."/>
            <person name="Sharon I."/>
            <person name="Castelle C.J."/>
            <person name="Probst A.J."/>
            <person name="Thomas B.C."/>
            <person name="Singh A."/>
            <person name="Wilkins M.J."/>
            <person name="Karaoz U."/>
            <person name="Brodie E.L."/>
            <person name="Williams K.H."/>
            <person name="Hubbard S.S."/>
            <person name="Banfield J.F."/>
        </authorList>
    </citation>
    <scope>NUCLEOTIDE SEQUENCE [LARGE SCALE GENOMIC DNA]</scope>
</reference>
<dbReference type="EMBL" id="MEVF01000007">
    <property type="protein sequence ID" value="OGC50619.1"/>
    <property type="molecule type" value="Genomic_DNA"/>
</dbReference>
<protein>
    <recommendedName>
        <fullName evidence="4">CHRD domain-containing protein</fullName>
    </recommendedName>
</protein>
<feature type="signal peptide" evidence="1">
    <location>
        <begin position="1"/>
        <end position="27"/>
    </location>
</feature>
<evidence type="ECO:0008006" key="4">
    <source>
        <dbReference type="Google" id="ProtNLM"/>
    </source>
</evidence>
<evidence type="ECO:0000313" key="3">
    <source>
        <dbReference type="Proteomes" id="UP000177458"/>
    </source>
</evidence>
<gene>
    <name evidence="2" type="ORF">A3A69_02610</name>
</gene>
<organism evidence="2 3">
    <name type="scientific">candidate division WWE3 bacterium RIFCSPLOWO2_01_FULL_37_15</name>
    <dbReference type="NCBI Taxonomy" id="1802622"/>
    <lineage>
        <taxon>Bacteria</taxon>
        <taxon>Katanobacteria</taxon>
    </lineage>
</organism>
<evidence type="ECO:0000256" key="1">
    <source>
        <dbReference type="SAM" id="SignalP"/>
    </source>
</evidence>
<evidence type="ECO:0000313" key="2">
    <source>
        <dbReference type="EMBL" id="OGC50619.1"/>
    </source>
</evidence>
<comment type="caution">
    <text evidence="2">The sequence shown here is derived from an EMBL/GenBank/DDBJ whole genome shotgun (WGS) entry which is preliminary data.</text>
</comment>
<feature type="chain" id="PRO_5009514916" description="CHRD domain-containing protein" evidence="1">
    <location>
        <begin position="28"/>
        <end position="161"/>
    </location>
</feature>
<dbReference type="AlphaFoldDB" id="A0A1F4V0B2"/>
<keyword evidence="1" id="KW-0732">Signal</keyword>
<accession>A0A1F4V0B2</accession>
<proteinExistence type="predicted"/>
<name>A0A1F4V0B2_UNCKA</name>
<dbReference type="Proteomes" id="UP000177458">
    <property type="component" value="Unassembled WGS sequence"/>
</dbReference>
<sequence>MKLKAILSVSLLLAVAAVLPQRVLASAATKVDLVQDVASGGVGTLDMLGPTGYGFVNFNQNANGDLRITVSLKNAEPNTTYQGVFLVCGPTHASACGYVDAGDLTTNGQGNGNAILKLSVAVLQASPFGPGYRTDHFDLLKGVGDDSAGVYVAGGVNYIVP</sequence>